<organism evidence="1 2">
    <name type="scientific">Gossypium anomalum</name>
    <dbReference type="NCBI Taxonomy" id="47600"/>
    <lineage>
        <taxon>Eukaryota</taxon>
        <taxon>Viridiplantae</taxon>
        <taxon>Streptophyta</taxon>
        <taxon>Embryophyta</taxon>
        <taxon>Tracheophyta</taxon>
        <taxon>Spermatophyta</taxon>
        <taxon>Magnoliopsida</taxon>
        <taxon>eudicotyledons</taxon>
        <taxon>Gunneridae</taxon>
        <taxon>Pentapetalae</taxon>
        <taxon>rosids</taxon>
        <taxon>malvids</taxon>
        <taxon>Malvales</taxon>
        <taxon>Malvaceae</taxon>
        <taxon>Malvoideae</taxon>
        <taxon>Gossypium</taxon>
    </lineage>
</organism>
<evidence type="ECO:0000313" key="2">
    <source>
        <dbReference type="Proteomes" id="UP000701853"/>
    </source>
</evidence>
<dbReference type="Proteomes" id="UP000701853">
    <property type="component" value="Chromosome 3"/>
</dbReference>
<evidence type="ECO:0000313" key="1">
    <source>
        <dbReference type="EMBL" id="KAG8498325.1"/>
    </source>
</evidence>
<comment type="caution">
    <text evidence="1">The sequence shown here is derived from an EMBL/GenBank/DDBJ whole genome shotgun (WGS) entry which is preliminary data.</text>
</comment>
<dbReference type="OrthoDB" id="996626at2759"/>
<keyword evidence="2" id="KW-1185">Reference proteome</keyword>
<accession>A0A8J5ZLP6</accession>
<dbReference type="AlphaFoldDB" id="A0A8J5ZLP6"/>
<dbReference type="EMBL" id="JAHUZN010000003">
    <property type="protein sequence ID" value="KAG8498325.1"/>
    <property type="molecule type" value="Genomic_DNA"/>
</dbReference>
<gene>
    <name evidence="1" type="ORF">CXB51_007443</name>
</gene>
<reference evidence="1 2" key="1">
    <citation type="journal article" date="2021" name="bioRxiv">
        <title>The Gossypium anomalum genome as a resource for cotton improvement and evolutionary analysis of hybrid incompatibility.</title>
        <authorList>
            <person name="Grover C.E."/>
            <person name="Yuan D."/>
            <person name="Arick M.A."/>
            <person name="Miller E.R."/>
            <person name="Hu G."/>
            <person name="Peterson D.G."/>
            <person name="Wendel J.F."/>
            <person name="Udall J.A."/>
        </authorList>
    </citation>
    <scope>NUCLEOTIDE SEQUENCE [LARGE SCALE GENOMIC DNA]</scope>
    <source>
        <strain evidence="1">JFW-Udall</strain>
        <tissue evidence="1">Leaf</tissue>
    </source>
</reference>
<protein>
    <submittedName>
        <fullName evidence="1">Uncharacterized protein</fullName>
    </submittedName>
</protein>
<sequence>MADDRVLEGFIHNLSKSAPSEIRGYLQDARFLHASHMLEGCKSARWWKDRDLRHTFYLSCDECTITLTDIALQLSLPVDGLVITRSVIVINKEDLCETFLRKVLNKFQVIGVVVATIFMSLSGRPLYISIGDKVEPWAELRGTTGVARKYLSMWDVKVPLIVYATIEMHEPD</sequence>
<name>A0A8J5ZLP6_9ROSI</name>
<proteinExistence type="predicted"/>